<reference evidence="4" key="1">
    <citation type="submission" date="2011-08" db="EMBL/GenBank/DDBJ databases">
        <title>The draft genome of Latimeria chalumnae.</title>
        <authorList>
            <person name="Di Palma F."/>
            <person name="Alfoldi J."/>
            <person name="Johnson J."/>
            <person name="Berlin A."/>
            <person name="Gnerre S."/>
            <person name="Jaffe D."/>
            <person name="MacCallum I."/>
            <person name="Young S."/>
            <person name="Walker B.J."/>
            <person name="Lander E."/>
            <person name="Lindblad-Toh K."/>
        </authorList>
    </citation>
    <scope>NUCLEOTIDE SEQUENCE [LARGE SCALE GENOMIC DNA]</scope>
    <source>
        <strain evidence="4">Wild caught</strain>
    </source>
</reference>
<dbReference type="EMBL" id="AFYH01199947">
    <property type="status" value="NOT_ANNOTATED_CDS"/>
    <property type="molecule type" value="Genomic_DNA"/>
</dbReference>
<evidence type="ECO:0008006" key="5">
    <source>
        <dbReference type="Google" id="ProtNLM"/>
    </source>
</evidence>
<dbReference type="AlphaFoldDB" id="H3AKW9"/>
<accession>H3AKW9</accession>
<evidence type="ECO:0000259" key="1">
    <source>
        <dbReference type="Pfam" id="PF05699"/>
    </source>
</evidence>
<proteinExistence type="predicted"/>
<organism evidence="3 4">
    <name type="scientific">Latimeria chalumnae</name>
    <name type="common">Coelacanth</name>
    <dbReference type="NCBI Taxonomy" id="7897"/>
    <lineage>
        <taxon>Eukaryota</taxon>
        <taxon>Metazoa</taxon>
        <taxon>Chordata</taxon>
        <taxon>Craniata</taxon>
        <taxon>Vertebrata</taxon>
        <taxon>Euteleostomi</taxon>
        <taxon>Coelacanthiformes</taxon>
        <taxon>Coelacanthidae</taxon>
        <taxon>Latimeria</taxon>
    </lineage>
</organism>
<dbReference type="GO" id="GO:0046983">
    <property type="term" value="F:protein dimerization activity"/>
    <property type="evidence" value="ECO:0007669"/>
    <property type="project" value="InterPro"/>
</dbReference>
<keyword evidence="4" id="KW-1185">Reference proteome</keyword>
<evidence type="ECO:0000313" key="4">
    <source>
        <dbReference type="Proteomes" id="UP000008672"/>
    </source>
</evidence>
<dbReference type="Pfam" id="PF14291">
    <property type="entry name" value="DUF4371"/>
    <property type="match status" value="1"/>
</dbReference>
<protein>
    <recommendedName>
        <fullName evidence="5">HAT C-terminal dimerisation domain-containing protein</fullName>
    </recommendedName>
</protein>
<dbReference type="SUPFAM" id="SSF53098">
    <property type="entry name" value="Ribonuclease H-like"/>
    <property type="match status" value="1"/>
</dbReference>
<dbReference type="Pfam" id="PF05699">
    <property type="entry name" value="Dimer_Tnp_hAT"/>
    <property type="match status" value="1"/>
</dbReference>
<dbReference type="HOGENOM" id="CLU_006175_4_2_1"/>
<dbReference type="Proteomes" id="UP000008672">
    <property type="component" value="Unassembled WGS sequence"/>
</dbReference>
<dbReference type="InterPro" id="IPR025398">
    <property type="entry name" value="DUF4371"/>
</dbReference>
<reference evidence="3" key="2">
    <citation type="submission" date="2025-08" db="UniProtKB">
        <authorList>
            <consortium name="Ensembl"/>
        </authorList>
    </citation>
    <scope>IDENTIFICATION</scope>
</reference>
<dbReference type="GeneTree" id="ENSGT00940000162068"/>
<dbReference type="Ensembl" id="ENSLACT00000010368.1">
    <property type="protein sequence ID" value="ENSLACP00000010290.1"/>
    <property type="gene ID" value="ENSLACG00000009064.1"/>
</dbReference>
<feature type="domain" description="HAT C-terminal dimerisation" evidence="1">
    <location>
        <begin position="351"/>
        <end position="406"/>
    </location>
</feature>
<reference evidence="3" key="3">
    <citation type="submission" date="2025-09" db="UniProtKB">
        <authorList>
            <consortium name="Ensembl"/>
        </authorList>
    </citation>
    <scope>IDENTIFICATION</scope>
</reference>
<sequence>INRISNAKWYTIMTDETREISNREQSVICIRWVDDYNVREDPIGLNEIPSQDAQTITNVLKDALTRCGTPLANCRGQAYDGGSNVSGKLNGVATKLKKEVPNAIYVHCLSHCLNFAVQGICKTQKTGSTENPNLIHEALAFMHEVAKLIRLSPKKHYSSDSAATVLGLMYQMDAFDTYFSLKLAYLKFSASDHLATRLQSKNTITQDAILGVSTLCDYYSSRRQEECLDTFYHSVLEESKDITEETKLPSLKKYYRQQYFEILELVHEKVDSHCGSEKYGIVQDIETLLLEACNGKSKQYMYSSDLDIEQLKIQLKMLPNFITAAKVIKKITTKRTLCDIFSENQMAQSIFIDVQKLLLLYLTIPATTATAEHTFSMLRCLKTYLRSTMNQDRLNNLLLLHVHKDLANKRKLQILLP</sequence>
<dbReference type="PANTHER" id="PTHR45749:SF21">
    <property type="entry name" value="DUF4371 DOMAIN-CONTAINING PROTEIN"/>
    <property type="match status" value="1"/>
</dbReference>
<evidence type="ECO:0000259" key="2">
    <source>
        <dbReference type="Pfam" id="PF14291"/>
    </source>
</evidence>
<name>H3AKW9_LATCH</name>
<dbReference type="InterPro" id="IPR012337">
    <property type="entry name" value="RNaseH-like_sf"/>
</dbReference>
<evidence type="ECO:0000313" key="3">
    <source>
        <dbReference type="Ensembl" id="ENSLACP00000010290.1"/>
    </source>
</evidence>
<feature type="domain" description="DUF4371" evidence="2">
    <location>
        <begin position="9"/>
        <end position="91"/>
    </location>
</feature>
<dbReference type="PANTHER" id="PTHR45749">
    <property type="match status" value="1"/>
</dbReference>
<dbReference type="InterPro" id="IPR008906">
    <property type="entry name" value="HATC_C_dom"/>
</dbReference>